<sequence>MAKASDDPEGHKYRIKLACFLITMLQGPVDIGINLVTNDQVGVPILRKLYESEDENVKVRALVGLCKCAAAGGDDASRATMKEGAPQKLASTCKKFLLDYEKYSIDVRRFACEGLSYLSLDADVKEWIVSDSLLLRALFCLAQSAGALCFVLRFHAFFFLVVLKPGNIIAKTHAKCFRNLVIFPFLRFTLASIYFAKHHVPETHPKDTDDYVEKRIRCLVEEGAVAACVAISKTESHKALELLARALLAFAEFEDLRGRIIS</sequence>
<keyword evidence="5" id="KW-1185">Reference proteome</keyword>
<evidence type="ECO:0000256" key="2">
    <source>
        <dbReference type="ARBA" id="ARBA00022490"/>
    </source>
</evidence>
<dbReference type="AlphaFoldDB" id="A0A3P7NQ56"/>
<feature type="non-terminal residue" evidence="4">
    <location>
        <position position="262"/>
    </location>
</feature>
<dbReference type="InterPro" id="IPR016024">
    <property type="entry name" value="ARM-type_fold"/>
</dbReference>
<dbReference type="PANTHER" id="PTHR45994">
    <property type="entry name" value="FI21225P1"/>
    <property type="match status" value="1"/>
</dbReference>
<evidence type="ECO:0000256" key="3">
    <source>
        <dbReference type="SAM" id="Phobius"/>
    </source>
</evidence>
<dbReference type="InterPro" id="IPR011989">
    <property type="entry name" value="ARM-like"/>
</dbReference>
<evidence type="ECO:0008006" key="6">
    <source>
        <dbReference type="Google" id="ProtNLM"/>
    </source>
</evidence>
<keyword evidence="3" id="KW-0472">Membrane</keyword>
<dbReference type="SUPFAM" id="SSF48371">
    <property type="entry name" value="ARM repeat"/>
    <property type="match status" value="1"/>
</dbReference>
<name>A0A3P7NQ56_CYLGO</name>
<dbReference type="GO" id="GO:0005737">
    <property type="term" value="C:cytoplasm"/>
    <property type="evidence" value="ECO:0007669"/>
    <property type="project" value="UniProtKB-SubCell"/>
</dbReference>
<keyword evidence="2" id="KW-0963">Cytoplasm</keyword>
<keyword evidence="3" id="KW-1133">Transmembrane helix</keyword>
<feature type="transmembrane region" description="Helical" evidence="3">
    <location>
        <begin position="176"/>
        <end position="196"/>
    </location>
</feature>
<accession>A0A3P7NQ56</accession>
<dbReference type="Gene3D" id="1.25.10.10">
    <property type="entry name" value="Leucine-rich Repeat Variant"/>
    <property type="match status" value="2"/>
</dbReference>
<dbReference type="PANTHER" id="PTHR45994:SF1">
    <property type="entry name" value="FI21225P1"/>
    <property type="match status" value="1"/>
</dbReference>
<dbReference type="GO" id="GO:0051879">
    <property type="term" value="F:Hsp90 protein binding"/>
    <property type="evidence" value="ECO:0007669"/>
    <property type="project" value="TreeGrafter"/>
</dbReference>
<evidence type="ECO:0000256" key="1">
    <source>
        <dbReference type="ARBA" id="ARBA00004496"/>
    </source>
</evidence>
<dbReference type="Proteomes" id="UP000271889">
    <property type="component" value="Unassembled WGS sequence"/>
</dbReference>
<evidence type="ECO:0000313" key="5">
    <source>
        <dbReference type="Proteomes" id="UP000271889"/>
    </source>
</evidence>
<keyword evidence="3" id="KW-0812">Transmembrane</keyword>
<protein>
    <recommendedName>
        <fullName evidence="6">UNC-45/Cro1/She4 central domain-containing protein</fullName>
    </recommendedName>
</protein>
<dbReference type="OrthoDB" id="199930at2759"/>
<proteinExistence type="predicted"/>
<organism evidence="4 5">
    <name type="scientific">Cylicostephanus goldi</name>
    <name type="common">Nematode worm</name>
    <dbReference type="NCBI Taxonomy" id="71465"/>
    <lineage>
        <taxon>Eukaryota</taxon>
        <taxon>Metazoa</taxon>
        <taxon>Ecdysozoa</taxon>
        <taxon>Nematoda</taxon>
        <taxon>Chromadorea</taxon>
        <taxon>Rhabditida</taxon>
        <taxon>Rhabditina</taxon>
        <taxon>Rhabditomorpha</taxon>
        <taxon>Strongyloidea</taxon>
        <taxon>Strongylidae</taxon>
        <taxon>Cylicostephanus</taxon>
    </lineage>
</organism>
<reference evidence="4 5" key="1">
    <citation type="submission" date="2018-11" db="EMBL/GenBank/DDBJ databases">
        <authorList>
            <consortium name="Pathogen Informatics"/>
        </authorList>
    </citation>
    <scope>NUCLEOTIDE SEQUENCE [LARGE SCALE GENOMIC DNA]</scope>
</reference>
<evidence type="ECO:0000313" key="4">
    <source>
        <dbReference type="EMBL" id="VDN32671.1"/>
    </source>
</evidence>
<gene>
    <name evidence="4" type="ORF">CGOC_LOCUS12176</name>
</gene>
<comment type="subcellular location">
    <subcellularLocation>
        <location evidence="1">Cytoplasm</location>
    </subcellularLocation>
</comment>
<dbReference type="EMBL" id="UYRV01121176">
    <property type="protein sequence ID" value="VDN32671.1"/>
    <property type="molecule type" value="Genomic_DNA"/>
</dbReference>
<feature type="transmembrane region" description="Helical" evidence="3">
    <location>
        <begin position="145"/>
        <end position="164"/>
    </location>
</feature>